<dbReference type="HAMAP" id="MF_00916">
    <property type="entry name" value="QueG"/>
    <property type="match status" value="1"/>
</dbReference>
<name>A0A3L7K3W1_9BACI</name>
<comment type="function">
    <text evidence="9">Catalyzes the conversion of epoxyqueuosine (oQ) to queuosine (Q), which is a hypermodified base found in the wobble positions of tRNA(Asp), tRNA(Asn), tRNA(His) and tRNA(Tyr).</text>
</comment>
<evidence type="ECO:0000256" key="4">
    <source>
        <dbReference type="ARBA" id="ARBA00022723"/>
    </source>
</evidence>
<keyword evidence="7 9" id="KW-0408">Iron</keyword>
<dbReference type="Gene3D" id="1.25.10.10">
    <property type="entry name" value="Leucine-rich Repeat Variant"/>
    <property type="match status" value="1"/>
</dbReference>
<keyword evidence="2 9" id="KW-0963">Cytoplasm</keyword>
<dbReference type="PROSITE" id="PS00198">
    <property type="entry name" value="4FE4S_FER_1"/>
    <property type="match status" value="1"/>
</dbReference>
<comment type="catalytic activity">
    <reaction evidence="9">
        <text>epoxyqueuosine(34) in tRNA + AH2 = queuosine(34) in tRNA + A + H2O</text>
        <dbReference type="Rhea" id="RHEA:32159"/>
        <dbReference type="Rhea" id="RHEA-COMP:18571"/>
        <dbReference type="Rhea" id="RHEA-COMP:18582"/>
        <dbReference type="ChEBI" id="CHEBI:13193"/>
        <dbReference type="ChEBI" id="CHEBI:15377"/>
        <dbReference type="ChEBI" id="CHEBI:17499"/>
        <dbReference type="ChEBI" id="CHEBI:194431"/>
        <dbReference type="ChEBI" id="CHEBI:194443"/>
        <dbReference type="EC" id="1.17.99.6"/>
    </reaction>
</comment>
<feature type="binding site" evidence="9">
    <location>
        <position position="134"/>
    </location>
    <ligand>
        <name>cob(II)alamin</name>
        <dbReference type="ChEBI" id="CHEBI:16304"/>
    </ligand>
</feature>
<feature type="binding site" evidence="9">
    <location>
        <position position="247"/>
    </location>
    <ligand>
        <name>[4Fe-4S] cluster</name>
        <dbReference type="ChEBI" id="CHEBI:49883"/>
        <label>1</label>
    </ligand>
</feature>
<keyword evidence="6 9" id="KW-0560">Oxidoreductase</keyword>
<dbReference type="GO" id="GO:0052693">
    <property type="term" value="F:epoxyqueuosine reductase activity"/>
    <property type="evidence" value="ECO:0007669"/>
    <property type="project" value="UniProtKB-UniRule"/>
</dbReference>
<accession>A0A3L7K3W1</accession>
<dbReference type="AlphaFoldDB" id="A0A3L7K3W1"/>
<reference evidence="11 12" key="1">
    <citation type="submission" date="2018-10" db="EMBL/GenBank/DDBJ databases">
        <title>Falsibacillus sp. genome draft.</title>
        <authorList>
            <person name="Shi S."/>
        </authorList>
    </citation>
    <scope>NUCLEOTIDE SEQUENCE [LARGE SCALE GENOMIC DNA]</scope>
    <source>
        <strain evidence="11 12">GY 10110</strain>
    </source>
</reference>
<gene>
    <name evidence="9 11" type="primary">queG</name>
    <name evidence="11" type="ORF">D9X91_05010</name>
</gene>
<dbReference type="GO" id="GO:0005737">
    <property type="term" value="C:cytoplasm"/>
    <property type="evidence" value="ECO:0007669"/>
    <property type="project" value="UniProtKB-SubCell"/>
</dbReference>
<feature type="binding site" evidence="9">
    <location>
        <position position="169"/>
    </location>
    <ligand>
        <name>cob(II)alamin</name>
        <dbReference type="ChEBI" id="CHEBI:16304"/>
    </ligand>
</feature>
<feature type="binding site" evidence="9">
    <location>
        <position position="158"/>
    </location>
    <ligand>
        <name>cob(II)alamin</name>
        <dbReference type="ChEBI" id="CHEBI:16304"/>
    </ligand>
</feature>
<dbReference type="InterPro" id="IPR017900">
    <property type="entry name" value="4Fe4S_Fe_S_CS"/>
</dbReference>
<comment type="cofactor">
    <cofactor evidence="9">
        <name>[4Fe-4S] cluster</name>
        <dbReference type="ChEBI" id="CHEBI:49883"/>
    </cofactor>
    <text evidence="9">Binds 2 [4Fe-4S] clusters per monomer.</text>
</comment>
<dbReference type="InterPro" id="IPR016024">
    <property type="entry name" value="ARM-type_fold"/>
</dbReference>
<keyword evidence="9" id="KW-0170">Cobalt</keyword>
<evidence type="ECO:0000256" key="9">
    <source>
        <dbReference type="HAMAP-Rule" id="MF_00916"/>
    </source>
</evidence>
<feature type="binding site" evidence="9">
    <location>
        <position position="194"/>
    </location>
    <ligand>
        <name>[4Fe-4S] cluster</name>
        <dbReference type="ChEBI" id="CHEBI:49883"/>
        <label>1</label>
    </ligand>
</feature>
<feature type="binding site" evidence="9">
    <location>
        <position position="220"/>
    </location>
    <ligand>
        <name>tRNA</name>
        <dbReference type="ChEBI" id="CHEBI:17843"/>
    </ligand>
</feature>
<keyword evidence="8 9" id="KW-0411">Iron-sulfur</keyword>
<dbReference type="GO" id="GO:0008616">
    <property type="term" value="P:tRNA queuosine(34) biosynthetic process"/>
    <property type="evidence" value="ECO:0007669"/>
    <property type="project" value="UniProtKB-UniRule"/>
</dbReference>
<proteinExistence type="inferred from homology"/>
<dbReference type="EC" id="1.17.99.6" evidence="9"/>
<dbReference type="UniPathway" id="UPA00392"/>
<organism evidence="11 12">
    <name type="scientific">Falsibacillus albus</name>
    <dbReference type="NCBI Taxonomy" id="2478915"/>
    <lineage>
        <taxon>Bacteria</taxon>
        <taxon>Bacillati</taxon>
        <taxon>Bacillota</taxon>
        <taxon>Bacilli</taxon>
        <taxon>Bacillales</taxon>
        <taxon>Bacillaceae</taxon>
        <taxon>Falsibacillus</taxon>
    </lineage>
</organism>
<evidence type="ECO:0000259" key="10">
    <source>
        <dbReference type="PROSITE" id="PS51379"/>
    </source>
</evidence>
<dbReference type="PANTHER" id="PTHR30002:SF4">
    <property type="entry name" value="EPOXYQUEUOSINE REDUCTASE"/>
    <property type="match status" value="1"/>
</dbReference>
<dbReference type="Pfam" id="PF08331">
    <property type="entry name" value="QueG_DUF1730"/>
    <property type="match status" value="1"/>
</dbReference>
<dbReference type="SUPFAM" id="SSF48371">
    <property type="entry name" value="ARM repeat"/>
    <property type="match status" value="1"/>
</dbReference>
<feature type="binding site" evidence="9">
    <location>
        <position position="280"/>
    </location>
    <ligand>
        <name>tRNA</name>
        <dbReference type="ChEBI" id="CHEBI:17843"/>
    </ligand>
</feature>
<feature type="binding site" evidence="9">
    <location>
        <position position="57"/>
    </location>
    <ligand>
        <name>cob(II)alamin</name>
        <dbReference type="ChEBI" id="CHEBI:16304"/>
    </ligand>
</feature>
<feature type="binding site" evidence="9">
    <location>
        <position position="295"/>
    </location>
    <ligand>
        <name>tRNA</name>
        <dbReference type="ChEBI" id="CHEBI:17843"/>
    </ligand>
</feature>
<feature type="active site" description="Proton donor" evidence="9">
    <location>
        <position position="134"/>
    </location>
</feature>
<keyword evidence="1 9" id="KW-0004">4Fe-4S</keyword>
<dbReference type="InterPro" id="IPR017896">
    <property type="entry name" value="4Fe4S_Fe-S-bd"/>
</dbReference>
<dbReference type="PROSITE" id="PS51379">
    <property type="entry name" value="4FE4S_FER_2"/>
    <property type="match status" value="1"/>
</dbReference>
<protein>
    <recommendedName>
        <fullName evidence="9">Epoxyqueuosine reductase</fullName>
        <ecNumber evidence="9">1.17.99.6</ecNumber>
    </recommendedName>
    <alternativeName>
        <fullName evidence="9">Queuosine biosynthesis protein QueG</fullName>
    </alternativeName>
</protein>
<feature type="binding site" evidence="9">
    <location>
        <position position="222"/>
    </location>
    <ligand>
        <name>tRNA</name>
        <dbReference type="ChEBI" id="CHEBI:17843"/>
    </ligand>
</feature>
<dbReference type="PANTHER" id="PTHR30002">
    <property type="entry name" value="EPOXYQUEUOSINE REDUCTASE"/>
    <property type="match status" value="1"/>
</dbReference>
<evidence type="ECO:0000256" key="1">
    <source>
        <dbReference type="ARBA" id="ARBA00022485"/>
    </source>
</evidence>
<evidence type="ECO:0000256" key="3">
    <source>
        <dbReference type="ARBA" id="ARBA00022694"/>
    </source>
</evidence>
<dbReference type="OrthoDB" id="9784571at2"/>
<feature type="binding site" evidence="9">
    <location>
        <position position="191"/>
    </location>
    <ligand>
        <name>[4Fe-4S] cluster</name>
        <dbReference type="ChEBI" id="CHEBI:49883"/>
        <label>1</label>
    </ligand>
</feature>
<keyword evidence="4 9" id="KW-0479">Metal-binding</keyword>
<dbReference type="SMART" id="SM00567">
    <property type="entry name" value="EZ_HEAT"/>
    <property type="match status" value="2"/>
</dbReference>
<evidence type="ECO:0000313" key="11">
    <source>
        <dbReference type="EMBL" id="RLQ97510.1"/>
    </source>
</evidence>
<evidence type="ECO:0000256" key="6">
    <source>
        <dbReference type="ARBA" id="ARBA00023002"/>
    </source>
</evidence>
<sequence length="380" mass="42873">MDFKKLKEEIIQYSRRIGIDKIGFTTASTFDEMKNRLVRQESLGYQSGFEEKDIEKRVDPSLIFDEPRSIISIALAYPSKMKDAPQSKKGERRGIFCRASWGTDYHDLLKEKLSLLEDYIKEKVPEAMFKSMVDTGELVDRAVAERAGIGWSGKNCAIITPEFGSYVYLGEMITNLPFEPDKPMEDQCGTCNKCVDVCPTGALVEGGQLDAQRCIAFLTQTKGFLPDQFRTKIGNRLYGCDTCQTVCPENKGKDFHLHERMEPDPEIAKPLLKPLLSISNKEFKQNYGHVSGSWRGKKPIQRNALLALAHFKDETAIPDIISVMERDVRPVIRGTAAWALGRIGGEDAIEALKKARNKEEDQEVIEEIEKGLSFFTEGRS</sequence>
<feature type="binding site" evidence="9">
    <location>
        <position position="297"/>
    </location>
    <ligand>
        <name>tRNA</name>
        <dbReference type="ChEBI" id="CHEBI:17843"/>
    </ligand>
</feature>
<keyword evidence="9" id="KW-0846">Cobalamin</keyword>
<keyword evidence="5 9" id="KW-0671">Queuosine biosynthesis</keyword>
<comment type="pathway">
    <text evidence="9">tRNA modification; tRNA-queuosine biosynthesis.</text>
</comment>
<comment type="caution">
    <text evidence="9">Lacks conserved residue(s) required for the propagation of feature annotation.</text>
</comment>
<dbReference type="NCBIfam" id="TIGR00276">
    <property type="entry name" value="tRNA epoxyqueuosine(34) reductase QueG"/>
    <property type="match status" value="1"/>
</dbReference>
<dbReference type="Proteomes" id="UP000276770">
    <property type="component" value="Unassembled WGS sequence"/>
</dbReference>
<feature type="binding site" evidence="9">
    <location>
        <position position="188"/>
    </location>
    <ligand>
        <name>[4Fe-4S] cluster</name>
        <dbReference type="ChEBI" id="CHEBI:49883"/>
        <label>1</label>
    </ligand>
</feature>
<dbReference type="InterPro" id="IPR004155">
    <property type="entry name" value="PBS_lyase_HEAT"/>
</dbReference>
<feature type="binding site" evidence="9">
    <location>
        <position position="152"/>
    </location>
    <ligand>
        <name>cob(II)alamin</name>
        <dbReference type="ChEBI" id="CHEBI:16304"/>
    </ligand>
</feature>
<feature type="binding site" evidence="9">
    <location>
        <position position="214"/>
    </location>
    <ligand>
        <name>[4Fe-4S] cluster</name>
        <dbReference type="ChEBI" id="CHEBI:49883"/>
        <label>2</label>
    </ligand>
</feature>
<comment type="similarity">
    <text evidence="9">Belongs to the QueG family.</text>
</comment>
<dbReference type="GO" id="GO:0046872">
    <property type="term" value="F:metal ion binding"/>
    <property type="evidence" value="ECO:0007669"/>
    <property type="project" value="UniProtKB-KW"/>
</dbReference>
<dbReference type="GO" id="GO:0051539">
    <property type="term" value="F:4 iron, 4 sulfur cluster binding"/>
    <property type="evidence" value="ECO:0007669"/>
    <property type="project" value="UniProtKB-KW"/>
</dbReference>
<evidence type="ECO:0000256" key="2">
    <source>
        <dbReference type="ARBA" id="ARBA00022490"/>
    </source>
</evidence>
<dbReference type="GO" id="GO:0031419">
    <property type="term" value="F:cobalamin binding"/>
    <property type="evidence" value="ECO:0007669"/>
    <property type="project" value="UniProtKB-KW"/>
</dbReference>
<feature type="binding site" evidence="9">
    <location>
        <position position="240"/>
    </location>
    <ligand>
        <name>[4Fe-4S] cluster</name>
        <dbReference type="ChEBI" id="CHEBI:49883"/>
        <label>2</label>
    </ligand>
</feature>
<feature type="binding site" evidence="9">
    <location>
        <position position="97"/>
    </location>
    <ligand>
        <name>cob(II)alamin</name>
        <dbReference type="ChEBI" id="CHEBI:16304"/>
    </ligand>
</feature>
<comment type="caution">
    <text evidence="11">The sequence shown here is derived from an EMBL/GenBank/DDBJ whole genome shotgun (WGS) entry which is preliminary data.</text>
</comment>
<feature type="binding site" evidence="9">
    <location>
        <position position="155"/>
    </location>
    <ligand>
        <name>cob(II)alamin</name>
        <dbReference type="ChEBI" id="CHEBI:16304"/>
    </ligand>
</feature>
<keyword evidence="3 9" id="KW-0819">tRNA processing</keyword>
<dbReference type="Pfam" id="PF13484">
    <property type="entry name" value="Fer4_16"/>
    <property type="match status" value="1"/>
</dbReference>
<feature type="binding site" evidence="9">
    <location>
        <position position="243"/>
    </location>
    <ligand>
        <name>[4Fe-4S] cluster</name>
        <dbReference type="ChEBI" id="CHEBI:49883"/>
        <label>2</label>
    </ligand>
</feature>
<evidence type="ECO:0000256" key="8">
    <source>
        <dbReference type="ARBA" id="ARBA00023014"/>
    </source>
</evidence>
<dbReference type="RefSeq" id="WP_121679460.1">
    <property type="nucleotide sequence ID" value="NZ_RCVZ01000002.1"/>
</dbReference>
<evidence type="ECO:0000256" key="7">
    <source>
        <dbReference type="ARBA" id="ARBA00023004"/>
    </source>
</evidence>
<evidence type="ECO:0000256" key="5">
    <source>
        <dbReference type="ARBA" id="ARBA00022785"/>
    </source>
</evidence>
<feature type="binding site" evidence="9">
    <location>
        <position position="298"/>
    </location>
    <ligand>
        <name>tRNA</name>
        <dbReference type="ChEBI" id="CHEBI:17843"/>
    </ligand>
</feature>
<dbReference type="Gene3D" id="3.30.70.20">
    <property type="match status" value="1"/>
</dbReference>
<feature type="domain" description="4Fe-4S ferredoxin-type" evidence="10">
    <location>
        <begin position="178"/>
        <end position="208"/>
    </location>
</feature>
<dbReference type="EMBL" id="RCVZ01000002">
    <property type="protein sequence ID" value="RLQ97510.1"/>
    <property type="molecule type" value="Genomic_DNA"/>
</dbReference>
<dbReference type="SUPFAM" id="SSF54862">
    <property type="entry name" value="4Fe-4S ferredoxins"/>
    <property type="match status" value="1"/>
</dbReference>
<keyword evidence="12" id="KW-1185">Reference proteome</keyword>
<dbReference type="InterPro" id="IPR011989">
    <property type="entry name" value="ARM-like"/>
</dbReference>
<dbReference type="InterPro" id="IPR004453">
    <property type="entry name" value="QueG"/>
</dbReference>
<feature type="binding site" evidence="9">
    <location>
        <position position="281"/>
    </location>
    <ligand>
        <name>tRNA</name>
        <dbReference type="ChEBI" id="CHEBI:17843"/>
    </ligand>
</feature>
<feature type="binding site" evidence="9">
    <location>
        <position position="198"/>
    </location>
    <ligand>
        <name>[4Fe-4S] cluster</name>
        <dbReference type="ChEBI" id="CHEBI:49883"/>
        <label>2</label>
    </ligand>
</feature>
<dbReference type="FunFam" id="3.30.70.20:FF:000037">
    <property type="entry name" value="Epoxyqueuosine reductase"/>
    <property type="match status" value="1"/>
</dbReference>
<comment type="subcellular location">
    <subcellularLocation>
        <location evidence="9">Cytoplasm</location>
    </subcellularLocation>
</comment>
<comment type="subunit">
    <text evidence="9">Monomer.</text>
</comment>
<dbReference type="InterPro" id="IPR013542">
    <property type="entry name" value="QueG_DUF1730"/>
</dbReference>
<dbReference type="Pfam" id="PF13646">
    <property type="entry name" value="HEAT_2"/>
    <property type="match status" value="1"/>
</dbReference>
<comment type="cofactor">
    <cofactor evidence="9">
        <name>cob(II)alamin</name>
        <dbReference type="ChEBI" id="CHEBI:16304"/>
    </cofactor>
</comment>
<evidence type="ECO:0000313" key="12">
    <source>
        <dbReference type="Proteomes" id="UP000276770"/>
    </source>
</evidence>
<feature type="binding site" evidence="9">
    <location>
        <begin position="240"/>
        <end position="241"/>
    </location>
    <ligand>
        <name>cob(II)alamin</name>
        <dbReference type="ChEBI" id="CHEBI:16304"/>
    </ligand>
</feature>